<dbReference type="EMBL" id="BGPR01002021">
    <property type="protein sequence ID" value="GBM66351.1"/>
    <property type="molecule type" value="Genomic_DNA"/>
</dbReference>
<comment type="caution">
    <text evidence="1">The sequence shown here is derived from an EMBL/GenBank/DDBJ whole genome shotgun (WGS) entry which is preliminary data.</text>
</comment>
<reference evidence="1 2" key="1">
    <citation type="journal article" date="2019" name="Sci. Rep.">
        <title>Orb-weaving spider Araneus ventricosus genome elucidates the spidroin gene catalogue.</title>
        <authorList>
            <person name="Kono N."/>
            <person name="Nakamura H."/>
            <person name="Ohtoshi R."/>
            <person name="Moran D.A.P."/>
            <person name="Shinohara A."/>
            <person name="Yoshida Y."/>
            <person name="Fujiwara M."/>
            <person name="Mori M."/>
            <person name="Tomita M."/>
            <person name="Arakawa K."/>
        </authorList>
    </citation>
    <scope>NUCLEOTIDE SEQUENCE [LARGE SCALE GENOMIC DNA]</scope>
</reference>
<keyword evidence="2" id="KW-1185">Reference proteome</keyword>
<name>A0A4Y2HLU2_ARAVE</name>
<gene>
    <name evidence="1" type="ORF">AVEN_69099_1</name>
</gene>
<sequence>MPSLKLGIHLYSIPFHLSQVWFLFRYPFKSKNEARYLRRLQSALPLLFDPPYFSSPTRRISDFLTSSRGPNVGGYFYVPLPSHRGPTLELAHEVLDFEFVGIPALPFRYANFHRFLKLTIAFSFPCSKNSILEEM</sequence>
<proteinExistence type="predicted"/>
<dbReference type="Proteomes" id="UP000499080">
    <property type="component" value="Unassembled WGS sequence"/>
</dbReference>
<dbReference type="AlphaFoldDB" id="A0A4Y2HLU2"/>
<evidence type="ECO:0000313" key="2">
    <source>
        <dbReference type="Proteomes" id="UP000499080"/>
    </source>
</evidence>
<organism evidence="1 2">
    <name type="scientific">Araneus ventricosus</name>
    <name type="common">Orbweaver spider</name>
    <name type="synonym">Epeira ventricosa</name>
    <dbReference type="NCBI Taxonomy" id="182803"/>
    <lineage>
        <taxon>Eukaryota</taxon>
        <taxon>Metazoa</taxon>
        <taxon>Ecdysozoa</taxon>
        <taxon>Arthropoda</taxon>
        <taxon>Chelicerata</taxon>
        <taxon>Arachnida</taxon>
        <taxon>Araneae</taxon>
        <taxon>Araneomorphae</taxon>
        <taxon>Entelegynae</taxon>
        <taxon>Araneoidea</taxon>
        <taxon>Araneidae</taxon>
        <taxon>Araneus</taxon>
    </lineage>
</organism>
<protein>
    <submittedName>
        <fullName evidence="1">Uncharacterized protein</fullName>
    </submittedName>
</protein>
<accession>A0A4Y2HLU2</accession>
<evidence type="ECO:0000313" key="1">
    <source>
        <dbReference type="EMBL" id="GBM66351.1"/>
    </source>
</evidence>